<evidence type="ECO:0000256" key="2">
    <source>
        <dbReference type="ARBA" id="ARBA00022840"/>
    </source>
</evidence>
<dbReference type="Pfam" id="PF00012">
    <property type="entry name" value="HSP70"/>
    <property type="match status" value="1"/>
</dbReference>
<dbReference type="SUPFAM" id="SSF100920">
    <property type="entry name" value="Heat shock protein 70kD (HSP70), peptide-binding domain"/>
    <property type="match status" value="1"/>
</dbReference>
<name>A0AAN7JRI3_9MYRT</name>
<comment type="similarity">
    <text evidence="4">Belongs to the heat shock protein 70 (TC 1.A.33) family. HSP110/SSE subfamily.</text>
</comment>
<dbReference type="Gene3D" id="3.90.640.10">
    <property type="entry name" value="Actin, Chain A, domain 4"/>
    <property type="match status" value="1"/>
</dbReference>
<evidence type="ECO:0000256" key="5">
    <source>
        <dbReference type="SAM" id="MobiDB-lite"/>
    </source>
</evidence>
<reference evidence="6 7" key="1">
    <citation type="journal article" date="2023" name="Hortic Res">
        <title>Pangenome of water caltrop reveals structural variations and asymmetric subgenome divergence after allopolyploidization.</title>
        <authorList>
            <person name="Zhang X."/>
            <person name="Chen Y."/>
            <person name="Wang L."/>
            <person name="Yuan Y."/>
            <person name="Fang M."/>
            <person name="Shi L."/>
            <person name="Lu R."/>
            <person name="Comes H.P."/>
            <person name="Ma Y."/>
            <person name="Chen Y."/>
            <person name="Huang G."/>
            <person name="Zhou Y."/>
            <person name="Zheng Z."/>
            <person name="Qiu Y."/>
        </authorList>
    </citation>
    <scope>NUCLEOTIDE SEQUENCE [LARGE SCALE GENOMIC DNA]</scope>
    <source>
        <tissue evidence="6">Roots</tissue>
    </source>
</reference>
<sequence length="743" mass="82824">MSAVGFDIGNENCVVATVRQRGIDVLLNDESKRETPAIVCFGEKQRFLGSAGAASAMMNPRSTIYQLKRLIGRKFTDPEVQRDLRMLPIETCEGSDGEVLIQIKYAGGTHTFTPVQVMAMLFAHLKEITEKNLQMPIAECVIGVPSYFTDSQRRAYLNAASIAGLEPLRLIHDCTATALSYGIYKTDFSNRDCTYVAFVDIGHCDTQVCIALFEPGLMKILSHSSDCNLGGRDFDEVLFTHFAEQFKQQYHMDVYSNTKASMRLRAACEKLKKILSANAVAPLNIECLMEEKDVKGSIKREEFEKLSSDLLERIKVPCMKAASDAGLSMERIHSVELTGSGSRIPAISRLLTSLFGKEPSRTLNASECVARGCALQCAMLSPVFRVREYEVQDSIPFSIGFSCNDNIISAGTNSVLFPKGQHFPSVKVLTLHRSSLFYLEAFYGNADELPAGMSVKIGSFMIGPFKGSVCEKTRVKVRVLLNLHGIVSVDSAFLIEENVHGSPANEDAEGVNSDLTSANGLQNDTSVSHSSQGQGNRGDGASRKFQLSINEKIEGGINEADLSEYKEREAQLAQQDRIVEQTKERKNALESYVYETRNKLLNTYRSFASDSEREGISRSLQQTEDWLYDEGDDETENAYNSKLNDLKKLVDPIENRYNDEEARSHATKDLLKSLEDYRTSVNSFPPEHRDLVIKECSRVELWLRERGQQQDSLPKNTDPVLWSSEIKSVAEDLHSYFSSLCPS</sequence>
<dbReference type="FunFam" id="3.30.420.40:FF:000171">
    <property type="entry name" value="Heat shock 70 kDa protein 4"/>
    <property type="match status" value="2"/>
</dbReference>
<dbReference type="FunFam" id="3.90.640.10:FF:000004">
    <property type="entry name" value="Heat shock 70 kDa protein 4"/>
    <property type="match status" value="1"/>
</dbReference>
<gene>
    <name evidence="6" type="ORF">SAY87_021279</name>
</gene>
<dbReference type="SUPFAM" id="SSF53067">
    <property type="entry name" value="Actin-like ATPase domain"/>
    <property type="match status" value="2"/>
</dbReference>
<feature type="region of interest" description="Disordered" evidence="5">
    <location>
        <begin position="502"/>
        <end position="543"/>
    </location>
</feature>
<dbReference type="GO" id="GO:0005524">
    <property type="term" value="F:ATP binding"/>
    <property type="evidence" value="ECO:0007669"/>
    <property type="project" value="UniProtKB-KW"/>
</dbReference>
<keyword evidence="7" id="KW-1185">Reference proteome</keyword>
<dbReference type="InterPro" id="IPR029048">
    <property type="entry name" value="HSP70_C_sf"/>
</dbReference>
<keyword evidence="3" id="KW-0143">Chaperone</keyword>
<comment type="caution">
    <text evidence="6">The sequence shown here is derived from an EMBL/GenBank/DDBJ whole genome shotgun (WGS) entry which is preliminary data.</text>
</comment>
<dbReference type="CDD" id="cd24095">
    <property type="entry name" value="ASKHA_NBD_HSP70_AtHsp70-14-like"/>
    <property type="match status" value="1"/>
</dbReference>
<evidence type="ECO:0008006" key="8">
    <source>
        <dbReference type="Google" id="ProtNLM"/>
    </source>
</evidence>
<dbReference type="GO" id="GO:0005634">
    <property type="term" value="C:nucleus"/>
    <property type="evidence" value="ECO:0007669"/>
    <property type="project" value="TreeGrafter"/>
</dbReference>
<dbReference type="FunFam" id="1.20.1270.10:FF:000002">
    <property type="entry name" value="Heat shock 70 kDa protein 4"/>
    <property type="match status" value="1"/>
</dbReference>
<dbReference type="GO" id="GO:0140662">
    <property type="term" value="F:ATP-dependent protein folding chaperone"/>
    <property type="evidence" value="ECO:0007669"/>
    <property type="project" value="InterPro"/>
</dbReference>
<keyword evidence="2" id="KW-0067">ATP-binding</keyword>
<dbReference type="InterPro" id="IPR013126">
    <property type="entry name" value="Hsp_70_fam"/>
</dbReference>
<dbReference type="Gene3D" id="2.60.34.10">
    <property type="entry name" value="Substrate Binding Domain Of DNAk, Chain A, domain 1"/>
    <property type="match status" value="1"/>
</dbReference>
<keyword evidence="1" id="KW-0547">Nucleotide-binding</keyword>
<accession>A0AAN7JRI3</accession>
<dbReference type="FunFam" id="3.30.30.30:FF:000002">
    <property type="entry name" value="Heat shock 70 kDa protein 4"/>
    <property type="match status" value="1"/>
</dbReference>
<dbReference type="PANTHER" id="PTHR45639">
    <property type="entry name" value="HSC70CB, ISOFORM G-RELATED"/>
    <property type="match status" value="1"/>
</dbReference>
<dbReference type="Gene3D" id="3.30.30.30">
    <property type="match status" value="1"/>
</dbReference>
<dbReference type="PRINTS" id="PR00301">
    <property type="entry name" value="HEATSHOCK70"/>
</dbReference>
<evidence type="ECO:0000256" key="3">
    <source>
        <dbReference type="ARBA" id="ARBA00023186"/>
    </source>
</evidence>
<dbReference type="SUPFAM" id="SSF100934">
    <property type="entry name" value="Heat shock protein 70kD (HSP70), C-terminal subdomain"/>
    <property type="match status" value="1"/>
</dbReference>
<dbReference type="Gene3D" id="1.20.1270.10">
    <property type="match status" value="1"/>
</dbReference>
<feature type="compositionally biased region" description="Polar residues" evidence="5">
    <location>
        <begin position="513"/>
        <end position="534"/>
    </location>
</feature>
<evidence type="ECO:0000313" key="7">
    <source>
        <dbReference type="Proteomes" id="UP001345219"/>
    </source>
</evidence>
<dbReference type="Proteomes" id="UP001345219">
    <property type="component" value="Chromosome 16"/>
</dbReference>
<protein>
    <recommendedName>
        <fullName evidence="8">Heat shock 70 kDa protein 16</fullName>
    </recommendedName>
</protein>
<dbReference type="GO" id="GO:0005829">
    <property type="term" value="C:cytosol"/>
    <property type="evidence" value="ECO:0007669"/>
    <property type="project" value="TreeGrafter"/>
</dbReference>
<evidence type="ECO:0000256" key="1">
    <source>
        <dbReference type="ARBA" id="ARBA00022741"/>
    </source>
</evidence>
<proteinExistence type="inferred from homology"/>
<evidence type="ECO:0000313" key="6">
    <source>
        <dbReference type="EMBL" id="KAK4752481.1"/>
    </source>
</evidence>
<dbReference type="PANTHER" id="PTHR45639:SF10">
    <property type="entry name" value="HEAT SHOCK 70 KDA PROTEIN 16 ISOFORM X1"/>
    <property type="match status" value="1"/>
</dbReference>
<organism evidence="6 7">
    <name type="scientific">Trapa incisa</name>
    <dbReference type="NCBI Taxonomy" id="236973"/>
    <lineage>
        <taxon>Eukaryota</taxon>
        <taxon>Viridiplantae</taxon>
        <taxon>Streptophyta</taxon>
        <taxon>Embryophyta</taxon>
        <taxon>Tracheophyta</taxon>
        <taxon>Spermatophyta</taxon>
        <taxon>Magnoliopsida</taxon>
        <taxon>eudicotyledons</taxon>
        <taxon>Gunneridae</taxon>
        <taxon>Pentapetalae</taxon>
        <taxon>rosids</taxon>
        <taxon>malvids</taxon>
        <taxon>Myrtales</taxon>
        <taxon>Lythraceae</taxon>
        <taxon>Trapa</taxon>
    </lineage>
</organism>
<dbReference type="AlphaFoldDB" id="A0AAN7JRI3"/>
<dbReference type="InterPro" id="IPR043129">
    <property type="entry name" value="ATPase_NBD"/>
</dbReference>
<evidence type="ECO:0000256" key="4">
    <source>
        <dbReference type="ARBA" id="ARBA00061090"/>
    </source>
</evidence>
<dbReference type="EMBL" id="JAXIOK010000016">
    <property type="protein sequence ID" value="KAK4752481.1"/>
    <property type="molecule type" value="Genomic_DNA"/>
</dbReference>
<dbReference type="InterPro" id="IPR029047">
    <property type="entry name" value="HSP70_peptide-bd_sf"/>
</dbReference>
<dbReference type="Gene3D" id="3.30.420.40">
    <property type="match status" value="2"/>
</dbReference>